<evidence type="ECO:0000313" key="6">
    <source>
        <dbReference type="EMBL" id="HJD44749.1"/>
    </source>
</evidence>
<comment type="caution">
    <text evidence="6">The sequence shown here is derived from an EMBL/GenBank/DDBJ whole genome shotgun (WGS) entry which is preliminary data.</text>
</comment>
<evidence type="ECO:0000256" key="2">
    <source>
        <dbReference type="ARBA" id="ARBA00022679"/>
    </source>
</evidence>
<keyword evidence="3 4" id="KW-0620">Polyamine biosynthesis</keyword>
<evidence type="ECO:0000256" key="3">
    <source>
        <dbReference type="ARBA" id="ARBA00023115"/>
    </source>
</evidence>
<proteinExistence type="inferred from homology"/>
<feature type="non-terminal residue" evidence="6">
    <location>
        <position position="1"/>
    </location>
</feature>
<reference evidence="6" key="1">
    <citation type="journal article" date="2021" name="PeerJ">
        <title>Extensive microbial diversity within the chicken gut microbiome revealed by metagenomics and culture.</title>
        <authorList>
            <person name="Gilroy R."/>
            <person name="Ravi A."/>
            <person name="Getino M."/>
            <person name="Pursley I."/>
            <person name="Horton D.L."/>
            <person name="Alikhan N.F."/>
            <person name="Baker D."/>
            <person name="Gharbi K."/>
            <person name="Hall N."/>
            <person name="Watson M."/>
            <person name="Adriaenssens E.M."/>
            <person name="Foster-Nyarko E."/>
            <person name="Jarju S."/>
            <person name="Secka A."/>
            <person name="Antonio M."/>
            <person name="Oren A."/>
            <person name="Chaudhuri R.R."/>
            <person name="La Ragione R."/>
            <person name="Hildebrand F."/>
            <person name="Pallen M.J."/>
        </authorList>
    </citation>
    <scope>NUCLEOTIDE SEQUENCE</scope>
    <source>
        <strain evidence="6">9264</strain>
    </source>
</reference>
<dbReference type="GO" id="GO:0006596">
    <property type="term" value="P:polyamine biosynthetic process"/>
    <property type="evidence" value="ECO:0007669"/>
    <property type="project" value="UniProtKB-UniRule"/>
</dbReference>
<dbReference type="AlphaFoldDB" id="A0A9D2U9G9"/>
<protein>
    <submittedName>
        <fullName evidence="6">Spermidine synthase</fullName>
    </submittedName>
</protein>
<reference evidence="6" key="2">
    <citation type="submission" date="2021-04" db="EMBL/GenBank/DDBJ databases">
        <authorList>
            <person name="Gilroy R."/>
        </authorList>
    </citation>
    <scope>NUCLEOTIDE SEQUENCE</scope>
    <source>
        <strain evidence="6">9264</strain>
    </source>
</reference>
<dbReference type="SUPFAM" id="SSF53335">
    <property type="entry name" value="S-adenosyl-L-methionine-dependent methyltransferases"/>
    <property type="match status" value="1"/>
</dbReference>
<dbReference type="Proteomes" id="UP000823889">
    <property type="component" value="Unassembled WGS sequence"/>
</dbReference>
<accession>A0A9D2U9G9</accession>
<dbReference type="PROSITE" id="PS51006">
    <property type="entry name" value="PABS_2"/>
    <property type="match status" value="1"/>
</dbReference>
<evidence type="ECO:0000259" key="5">
    <source>
        <dbReference type="PROSITE" id="PS51006"/>
    </source>
</evidence>
<gene>
    <name evidence="6" type="ORF">H9906_06955</name>
</gene>
<feature type="domain" description="PABS" evidence="5">
    <location>
        <begin position="1"/>
        <end position="121"/>
    </location>
</feature>
<organism evidence="6 7">
    <name type="scientific">Candidatus Paenalcaligenes intestinipullorum</name>
    <dbReference type="NCBI Taxonomy" id="2838718"/>
    <lineage>
        <taxon>Bacteria</taxon>
        <taxon>Pseudomonadati</taxon>
        <taxon>Pseudomonadota</taxon>
        <taxon>Betaproteobacteria</taxon>
        <taxon>Burkholderiales</taxon>
        <taxon>Alcaligenaceae</taxon>
        <taxon>Paenalcaligenes</taxon>
    </lineage>
</organism>
<evidence type="ECO:0000256" key="1">
    <source>
        <dbReference type="ARBA" id="ARBA00007867"/>
    </source>
</evidence>
<keyword evidence="2 4" id="KW-0808">Transferase</keyword>
<dbReference type="InterPro" id="IPR030374">
    <property type="entry name" value="PABS"/>
</dbReference>
<sequence length="166" mass="18943">DEQVTRMCQAFFRLPFDRRSTITHADAEEWIRQPQRAQSIDVLMVDVYDAEAQGPVCSSLAFYEACAQALRPEGMVSINLFGSHPSYEENLRHIKKAFHGRVLVFPEIDEGNVVVFAFADQKLLNMSTQALLDRATQVEVQTRLPARRWAKMLLAMRPIDSTFTIP</sequence>
<dbReference type="EMBL" id="DWUQ01000145">
    <property type="protein sequence ID" value="HJD44749.1"/>
    <property type="molecule type" value="Genomic_DNA"/>
</dbReference>
<name>A0A9D2U9G9_9BURK</name>
<dbReference type="Gene3D" id="3.40.50.150">
    <property type="entry name" value="Vaccinia Virus protein VP39"/>
    <property type="match status" value="1"/>
</dbReference>
<comment type="similarity">
    <text evidence="1">Belongs to the spermidine/spermine synthase family.</text>
</comment>
<dbReference type="GO" id="GO:0016740">
    <property type="term" value="F:transferase activity"/>
    <property type="evidence" value="ECO:0007669"/>
    <property type="project" value="UniProtKB-UniRule"/>
</dbReference>
<dbReference type="InterPro" id="IPR029063">
    <property type="entry name" value="SAM-dependent_MTases_sf"/>
</dbReference>
<feature type="active site" description="Proton acceptor" evidence="4">
    <location>
        <position position="46"/>
    </location>
</feature>
<evidence type="ECO:0000313" key="7">
    <source>
        <dbReference type="Proteomes" id="UP000823889"/>
    </source>
</evidence>
<evidence type="ECO:0000256" key="4">
    <source>
        <dbReference type="PROSITE-ProRule" id="PRU00354"/>
    </source>
</evidence>